<dbReference type="Gene3D" id="3.20.20.370">
    <property type="entry name" value="Glycoside hydrolase/deacetylase"/>
    <property type="match status" value="1"/>
</dbReference>
<protein>
    <recommendedName>
        <fullName evidence="3">LamB/YcsF family protein</fullName>
    </recommendedName>
</protein>
<dbReference type="InterPro" id="IPR011330">
    <property type="entry name" value="Glyco_hydro/deAcase_b/a-brl"/>
</dbReference>
<dbReference type="NCBIfam" id="NF003814">
    <property type="entry name" value="PRK05406.1-3"/>
    <property type="match status" value="1"/>
</dbReference>
<dbReference type="EMBL" id="CP008948">
    <property type="protein sequence ID" value="AII10565.1"/>
    <property type="molecule type" value="Genomic_DNA"/>
</dbReference>
<dbReference type="Proteomes" id="UP000028488">
    <property type="component" value="Plasmid pPDG1"/>
</dbReference>
<accession>A0A076EX43</accession>
<geneLocation type="plasmid" evidence="1 2">
    <name>pPDG1</name>
</geneLocation>
<dbReference type="CDD" id="cd10787">
    <property type="entry name" value="LamB_YcsF_like"/>
    <property type="match status" value="1"/>
</dbReference>
<dbReference type="AlphaFoldDB" id="A0A076EX43"/>
<dbReference type="Pfam" id="PF03746">
    <property type="entry name" value="LamB_YcsF"/>
    <property type="match status" value="1"/>
</dbReference>
<dbReference type="RefSeq" id="WP_128642665.1">
    <property type="nucleotide sequence ID" value="NZ_CP008948.1"/>
</dbReference>
<reference evidence="1 2" key="1">
    <citation type="submission" date="2014-07" db="EMBL/GenBank/DDBJ databases">
        <title>Genome Sequence of Rhodococcus opacus Strain R7, a Biodegrader of Mono- and Polycyclic Aromatic Hydrocarbons.</title>
        <authorList>
            <person name="Di Gennaro P."/>
            <person name="Zampolli J."/>
            <person name="Presti I."/>
            <person name="Cappelletti M."/>
            <person name="D'Ursi P."/>
            <person name="Orro A."/>
            <person name="Mezzelani A."/>
            <person name="Milanesi L."/>
        </authorList>
    </citation>
    <scope>NUCLEOTIDE SEQUENCE [LARGE SCALE GENOMIC DNA]</scope>
    <source>
        <strain evidence="1 2">R7</strain>
        <plasmid evidence="1">pPDG1</plasmid>
    </source>
</reference>
<dbReference type="SUPFAM" id="SSF88713">
    <property type="entry name" value="Glycoside hydrolase/deacetylase"/>
    <property type="match status" value="1"/>
</dbReference>
<evidence type="ECO:0000313" key="2">
    <source>
        <dbReference type="Proteomes" id="UP000028488"/>
    </source>
</evidence>
<sequence>MGPRTVSINTDIGEGFGVWGVGDEAPLMDQVTAANIACGFHAGDPDILRRTCEMAAARGVSVGAQVSYRDLVGFGRRFIDVPTPTLVNDIVYQIGALQAFARIAGTFVSYVKAHGALYNTAARHQGQASAIVEAIGLLDAGLPVLCQYDTVLWKTALDAGLTPHAEVFIDRSYTDDGLLVPRSHPDALIVDPSEAATRAVHMVETGSVHSVTARSVTVVPDDAATIAMCIHSDTPGAVDIARQTRSMLEQNGQTLVPIGGGRHG</sequence>
<name>A0A076EX43_RHOOP</name>
<dbReference type="GO" id="GO:0005975">
    <property type="term" value="P:carbohydrate metabolic process"/>
    <property type="evidence" value="ECO:0007669"/>
    <property type="project" value="InterPro"/>
</dbReference>
<dbReference type="InterPro" id="IPR005501">
    <property type="entry name" value="LamB/YcsF/PxpA-like"/>
</dbReference>
<dbReference type="PANTHER" id="PTHR30292">
    <property type="entry name" value="UNCHARACTERIZED PROTEIN YBGL-RELATED"/>
    <property type="match status" value="1"/>
</dbReference>
<organism evidence="1 2">
    <name type="scientific">Rhodococcus opacus</name>
    <name type="common">Nocardia opaca</name>
    <dbReference type="NCBI Taxonomy" id="37919"/>
    <lineage>
        <taxon>Bacteria</taxon>
        <taxon>Bacillati</taxon>
        <taxon>Actinomycetota</taxon>
        <taxon>Actinomycetes</taxon>
        <taxon>Mycobacteriales</taxon>
        <taxon>Nocardiaceae</taxon>
        <taxon>Rhodococcus</taxon>
    </lineage>
</organism>
<gene>
    <name evidence="1" type="ORF">EP51_40695</name>
</gene>
<keyword evidence="1" id="KW-0614">Plasmid</keyword>
<evidence type="ECO:0008006" key="3">
    <source>
        <dbReference type="Google" id="ProtNLM"/>
    </source>
</evidence>
<proteinExistence type="predicted"/>
<evidence type="ECO:0000313" key="1">
    <source>
        <dbReference type="EMBL" id="AII10565.1"/>
    </source>
</evidence>
<dbReference type="PANTHER" id="PTHR30292:SF0">
    <property type="entry name" value="5-OXOPROLINASE SUBUNIT A"/>
    <property type="match status" value="1"/>
</dbReference>